<gene>
    <name evidence="1" type="ORF">MTR67_013652</name>
</gene>
<reference evidence="1" key="1">
    <citation type="submission" date="2023-08" db="EMBL/GenBank/DDBJ databases">
        <title>A de novo genome assembly of Solanum verrucosum Schlechtendal, a Mexican diploid species geographically isolated from the other diploid A-genome species in potato relatives.</title>
        <authorList>
            <person name="Hosaka K."/>
        </authorList>
    </citation>
    <scope>NUCLEOTIDE SEQUENCE</scope>
    <source>
        <tissue evidence="1">Young leaves</tissue>
    </source>
</reference>
<proteinExistence type="predicted"/>
<dbReference type="Proteomes" id="UP001234989">
    <property type="component" value="Chromosome 3"/>
</dbReference>
<evidence type="ECO:0000313" key="1">
    <source>
        <dbReference type="EMBL" id="WMV20267.1"/>
    </source>
</evidence>
<name>A0AAF0QCA7_SOLVR</name>
<dbReference type="EMBL" id="CP133614">
    <property type="protein sequence ID" value="WMV20267.1"/>
    <property type="molecule type" value="Genomic_DNA"/>
</dbReference>
<protein>
    <submittedName>
        <fullName evidence="1">Uncharacterized protein</fullName>
    </submittedName>
</protein>
<sequence length="110" mass="12161">MLIIWFKRSASCQIEGCAANGTALTFNDVFQGGLKRSQMFISVQDEMPVEPLTMLVAVQIVDISGILDLVPAIGNPKPRFSKFQYQTQILGKTPNQSWEAIKVAPPLPRI</sequence>
<keyword evidence="2" id="KW-1185">Reference proteome</keyword>
<accession>A0AAF0QCA7</accession>
<evidence type="ECO:0000313" key="2">
    <source>
        <dbReference type="Proteomes" id="UP001234989"/>
    </source>
</evidence>
<organism evidence="1 2">
    <name type="scientific">Solanum verrucosum</name>
    <dbReference type="NCBI Taxonomy" id="315347"/>
    <lineage>
        <taxon>Eukaryota</taxon>
        <taxon>Viridiplantae</taxon>
        <taxon>Streptophyta</taxon>
        <taxon>Embryophyta</taxon>
        <taxon>Tracheophyta</taxon>
        <taxon>Spermatophyta</taxon>
        <taxon>Magnoliopsida</taxon>
        <taxon>eudicotyledons</taxon>
        <taxon>Gunneridae</taxon>
        <taxon>Pentapetalae</taxon>
        <taxon>asterids</taxon>
        <taxon>lamiids</taxon>
        <taxon>Solanales</taxon>
        <taxon>Solanaceae</taxon>
        <taxon>Solanoideae</taxon>
        <taxon>Solaneae</taxon>
        <taxon>Solanum</taxon>
    </lineage>
</organism>
<dbReference type="AlphaFoldDB" id="A0AAF0QCA7"/>